<gene>
    <name evidence="2" type="ORF">GCM10007053_17270</name>
</gene>
<dbReference type="AlphaFoldDB" id="A0A919CK11"/>
<dbReference type="Pfam" id="PF15956">
    <property type="entry name" value="DUF4760"/>
    <property type="match status" value="1"/>
</dbReference>
<comment type="caution">
    <text evidence="2">The sequence shown here is derived from an EMBL/GenBank/DDBJ whole genome shotgun (WGS) entry which is preliminary data.</text>
</comment>
<keyword evidence="1" id="KW-0812">Transmembrane</keyword>
<name>A0A919CK11_9GAMM</name>
<evidence type="ECO:0000256" key="1">
    <source>
        <dbReference type="SAM" id="Phobius"/>
    </source>
</evidence>
<sequence length="160" mass="18467">MLAEIIGGFSIVTGLIVGWFQIRHHRSQQRNAVAINLAQTFYNRDFAQAVVRMQHVPDNVSLKELRAMGREYEDAAITVCTSFETMGLLVYKRIAELDLVLDLAGGIVAVMRRKLDQWLVDVREEQAQPSWAEWFNWLGDRALERKKQSPPAHLAYKNWR</sequence>
<feature type="transmembrane region" description="Helical" evidence="1">
    <location>
        <begin position="6"/>
        <end position="22"/>
    </location>
</feature>
<reference evidence="2" key="2">
    <citation type="submission" date="2020-09" db="EMBL/GenBank/DDBJ databases">
        <authorList>
            <person name="Sun Q."/>
            <person name="Kim S."/>
        </authorList>
    </citation>
    <scope>NUCLEOTIDE SEQUENCE</scope>
    <source>
        <strain evidence="2">KCTC 23430</strain>
    </source>
</reference>
<organism evidence="2 3">
    <name type="scientific">Parahalioglobus pacificus</name>
    <dbReference type="NCBI Taxonomy" id="930806"/>
    <lineage>
        <taxon>Bacteria</taxon>
        <taxon>Pseudomonadati</taxon>
        <taxon>Pseudomonadota</taxon>
        <taxon>Gammaproteobacteria</taxon>
        <taxon>Cellvibrionales</taxon>
        <taxon>Halieaceae</taxon>
        <taxon>Parahalioglobus</taxon>
    </lineage>
</organism>
<keyword evidence="1" id="KW-0472">Membrane</keyword>
<proteinExistence type="predicted"/>
<reference evidence="2" key="1">
    <citation type="journal article" date="2014" name="Int. J. Syst. Evol. Microbiol.">
        <title>Complete genome sequence of Corynebacterium casei LMG S-19264T (=DSM 44701T), isolated from a smear-ripened cheese.</title>
        <authorList>
            <consortium name="US DOE Joint Genome Institute (JGI-PGF)"/>
            <person name="Walter F."/>
            <person name="Albersmeier A."/>
            <person name="Kalinowski J."/>
            <person name="Ruckert C."/>
        </authorList>
    </citation>
    <scope>NUCLEOTIDE SEQUENCE</scope>
    <source>
        <strain evidence="2">KCTC 23430</strain>
    </source>
</reference>
<protein>
    <recommendedName>
        <fullName evidence="4">DUF4760 domain-containing protein</fullName>
    </recommendedName>
</protein>
<evidence type="ECO:0000313" key="3">
    <source>
        <dbReference type="Proteomes" id="UP000644693"/>
    </source>
</evidence>
<evidence type="ECO:0008006" key="4">
    <source>
        <dbReference type="Google" id="ProtNLM"/>
    </source>
</evidence>
<keyword evidence="1" id="KW-1133">Transmembrane helix</keyword>
<dbReference type="EMBL" id="BMYM01000001">
    <property type="protein sequence ID" value="GHD32687.1"/>
    <property type="molecule type" value="Genomic_DNA"/>
</dbReference>
<evidence type="ECO:0000313" key="2">
    <source>
        <dbReference type="EMBL" id="GHD32687.1"/>
    </source>
</evidence>
<dbReference type="InterPro" id="IPR031876">
    <property type="entry name" value="DUF4760"/>
</dbReference>
<dbReference type="Proteomes" id="UP000644693">
    <property type="component" value="Unassembled WGS sequence"/>
</dbReference>
<keyword evidence="3" id="KW-1185">Reference proteome</keyword>
<accession>A0A919CK11</accession>